<keyword evidence="3" id="KW-1185">Reference proteome</keyword>
<sequence>MDMISLQRQRETDEAPGGTLETEDRRTEEICSSQSVPGGPVQPGAAGGPGPAHLLIRRMHCCDAFSLSQSVLRVGSHDVAWIWDSRSAPATPPNPGSTEEACRLGDTAMTEGEEPGANALAKPLTVGAAAGGTGAARPLCAAAAGGAEAGLA</sequence>
<comment type="caution">
    <text evidence="2">The sequence shown here is derived from an EMBL/GenBank/DDBJ whole genome shotgun (WGS) entry which is preliminary data.</text>
</comment>
<gene>
    <name evidence="2" type="ORF">EYF80_036754</name>
</gene>
<organism evidence="2 3">
    <name type="scientific">Liparis tanakae</name>
    <name type="common">Tanaka's snailfish</name>
    <dbReference type="NCBI Taxonomy" id="230148"/>
    <lineage>
        <taxon>Eukaryota</taxon>
        <taxon>Metazoa</taxon>
        <taxon>Chordata</taxon>
        <taxon>Craniata</taxon>
        <taxon>Vertebrata</taxon>
        <taxon>Euteleostomi</taxon>
        <taxon>Actinopterygii</taxon>
        <taxon>Neopterygii</taxon>
        <taxon>Teleostei</taxon>
        <taxon>Neoteleostei</taxon>
        <taxon>Acanthomorphata</taxon>
        <taxon>Eupercaria</taxon>
        <taxon>Perciformes</taxon>
        <taxon>Cottioidei</taxon>
        <taxon>Cottales</taxon>
        <taxon>Liparidae</taxon>
        <taxon>Liparis</taxon>
    </lineage>
</organism>
<proteinExistence type="predicted"/>
<feature type="compositionally biased region" description="Low complexity" evidence="1">
    <location>
        <begin position="32"/>
        <end position="44"/>
    </location>
</feature>
<dbReference type="AlphaFoldDB" id="A0A4Z2GIN6"/>
<reference evidence="2 3" key="1">
    <citation type="submission" date="2019-03" db="EMBL/GenBank/DDBJ databases">
        <title>First draft genome of Liparis tanakae, snailfish: a comprehensive survey of snailfish specific genes.</title>
        <authorList>
            <person name="Kim W."/>
            <person name="Song I."/>
            <person name="Jeong J.-H."/>
            <person name="Kim D."/>
            <person name="Kim S."/>
            <person name="Ryu S."/>
            <person name="Song J.Y."/>
            <person name="Lee S.K."/>
        </authorList>
    </citation>
    <scope>NUCLEOTIDE SEQUENCE [LARGE SCALE GENOMIC DNA]</scope>
    <source>
        <tissue evidence="2">Muscle</tissue>
    </source>
</reference>
<evidence type="ECO:0000313" key="2">
    <source>
        <dbReference type="EMBL" id="TNN53061.1"/>
    </source>
</evidence>
<name>A0A4Z2GIN6_9TELE</name>
<accession>A0A4Z2GIN6</accession>
<protein>
    <submittedName>
        <fullName evidence="2">Uncharacterized protein</fullName>
    </submittedName>
</protein>
<evidence type="ECO:0000313" key="3">
    <source>
        <dbReference type="Proteomes" id="UP000314294"/>
    </source>
</evidence>
<dbReference type="Proteomes" id="UP000314294">
    <property type="component" value="Unassembled WGS sequence"/>
</dbReference>
<dbReference type="EMBL" id="SRLO01000528">
    <property type="protein sequence ID" value="TNN53061.1"/>
    <property type="molecule type" value="Genomic_DNA"/>
</dbReference>
<evidence type="ECO:0000256" key="1">
    <source>
        <dbReference type="SAM" id="MobiDB-lite"/>
    </source>
</evidence>
<feature type="region of interest" description="Disordered" evidence="1">
    <location>
        <begin position="1"/>
        <end position="50"/>
    </location>
</feature>